<dbReference type="InterPro" id="IPR059023">
    <property type="entry name" value="RNA_hel_CTD"/>
</dbReference>
<gene>
    <name evidence="4" type="ORF">A0J61_11715</name>
</gene>
<feature type="non-terminal residue" evidence="4">
    <location>
        <position position="1"/>
    </location>
</feature>
<dbReference type="InParanoid" id="A0A1C7MUY1"/>
<keyword evidence="2" id="KW-0347">Helicase</keyword>
<proteinExistence type="predicted"/>
<dbReference type="Pfam" id="PF26026">
    <property type="entry name" value="RNA_hel_CTD"/>
    <property type="match status" value="1"/>
</dbReference>
<evidence type="ECO:0000256" key="2">
    <source>
        <dbReference type="ARBA" id="ARBA00022806"/>
    </source>
</evidence>
<name>A0A1C7MUY1_9FUNG</name>
<protein>
    <recommendedName>
        <fullName evidence="3">RNA helicase C-terminal domain-containing protein</fullName>
    </recommendedName>
</protein>
<keyword evidence="5" id="KW-1185">Reference proteome</keyword>
<evidence type="ECO:0000313" key="5">
    <source>
        <dbReference type="Proteomes" id="UP000093000"/>
    </source>
</evidence>
<evidence type="ECO:0000259" key="3">
    <source>
        <dbReference type="Pfam" id="PF26026"/>
    </source>
</evidence>
<sequence>TVEREKEAKEIKYITKDDGKLMAMATSKTFIRDGTEVPSYAILFFGGHIDVDHLGRGLRVGEDGWIKFRSWARIGVLVNQLKRLLQLELAIKIEEPDLDVSSSDVAHTIITLITNDGV</sequence>
<dbReference type="OrthoDB" id="5600252at2759"/>
<comment type="caution">
    <text evidence="4">The sequence shown here is derived from an EMBL/GenBank/DDBJ whole genome shotgun (WGS) entry which is preliminary data.</text>
</comment>
<keyword evidence="2" id="KW-0547">Nucleotide-binding</keyword>
<reference evidence="4 5" key="1">
    <citation type="submission" date="2016-03" db="EMBL/GenBank/DDBJ databases">
        <title>Choanephora cucurbitarum.</title>
        <authorList>
            <person name="Min B."/>
            <person name="Park H."/>
            <person name="Park J.-H."/>
            <person name="Shin H.-D."/>
            <person name="Choi I.-G."/>
        </authorList>
    </citation>
    <scope>NUCLEOTIDE SEQUENCE [LARGE SCALE GENOMIC DNA]</scope>
    <source>
        <strain evidence="4 5">KUS-F28377</strain>
    </source>
</reference>
<dbReference type="AlphaFoldDB" id="A0A1C7MUY1"/>
<keyword evidence="1" id="KW-0378">Hydrolase</keyword>
<keyword evidence="2" id="KW-0067">ATP-binding</keyword>
<dbReference type="EMBL" id="LUGH01002377">
    <property type="protein sequence ID" value="OBZ80236.1"/>
    <property type="molecule type" value="Genomic_DNA"/>
</dbReference>
<evidence type="ECO:0000313" key="4">
    <source>
        <dbReference type="EMBL" id="OBZ80236.1"/>
    </source>
</evidence>
<evidence type="ECO:0000256" key="1">
    <source>
        <dbReference type="ARBA" id="ARBA00022801"/>
    </source>
</evidence>
<accession>A0A1C7MUY1</accession>
<dbReference type="STRING" id="101091.A0A1C7MUY1"/>
<organism evidence="4 5">
    <name type="scientific">Choanephora cucurbitarum</name>
    <dbReference type="NCBI Taxonomy" id="101091"/>
    <lineage>
        <taxon>Eukaryota</taxon>
        <taxon>Fungi</taxon>
        <taxon>Fungi incertae sedis</taxon>
        <taxon>Mucoromycota</taxon>
        <taxon>Mucoromycotina</taxon>
        <taxon>Mucoromycetes</taxon>
        <taxon>Mucorales</taxon>
        <taxon>Mucorineae</taxon>
        <taxon>Choanephoraceae</taxon>
        <taxon>Choanephoroideae</taxon>
        <taxon>Choanephora</taxon>
    </lineage>
</organism>
<dbReference type="Proteomes" id="UP000093000">
    <property type="component" value="Unassembled WGS sequence"/>
</dbReference>
<feature type="domain" description="RNA helicase C-terminal" evidence="3">
    <location>
        <begin position="62"/>
        <end position="115"/>
    </location>
</feature>